<feature type="transmembrane region" description="Helical" evidence="5">
    <location>
        <begin position="64"/>
        <end position="83"/>
    </location>
</feature>
<feature type="domain" description="O-antigen ligase-related" evidence="6">
    <location>
        <begin position="197"/>
        <end position="359"/>
    </location>
</feature>
<feature type="transmembrane region" description="Helical" evidence="5">
    <location>
        <begin position="346"/>
        <end position="370"/>
    </location>
</feature>
<evidence type="ECO:0000256" key="1">
    <source>
        <dbReference type="ARBA" id="ARBA00004141"/>
    </source>
</evidence>
<feature type="transmembrane region" description="Helical" evidence="5">
    <location>
        <begin position="189"/>
        <end position="218"/>
    </location>
</feature>
<dbReference type="InterPro" id="IPR051533">
    <property type="entry name" value="WaaL-like"/>
</dbReference>
<keyword evidence="8" id="KW-1185">Reference proteome</keyword>
<dbReference type="GO" id="GO:0016874">
    <property type="term" value="F:ligase activity"/>
    <property type="evidence" value="ECO:0007669"/>
    <property type="project" value="UniProtKB-KW"/>
</dbReference>
<gene>
    <name evidence="7" type="ORF">FHS68_004159</name>
</gene>
<name>A0ABX0UQ58_9BACT</name>
<evidence type="ECO:0000313" key="7">
    <source>
        <dbReference type="EMBL" id="NIJ54972.1"/>
    </source>
</evidence>
<comment type="subcellular location">
    <subcellularLocation>
        <location evidence="1">Membrane</location>
        <topology evidence="1">Multi-pass membrane protein</topology>
    </subcellularLocation>
</comment>
<evidence type="ECO:0000256" key="2">
    <source>
        <dbReference type="ARBA" id="ARBA00022692"/>
    </source>
</evidence>
<proteinExistence type="predicted"/>
<feature type="transmembrane region" description="Helical" evidence="5">
    <location>
        <begin position="121"/>
        <end position="142"/>
    </location>
</feature>
<keyword evidence="2 5" id="KW-0812">Transmembrane</keyword>
<evidence type="ECO:0000256" key="3">
    <source>
        <dbReference type="ARBA" id="ARBA00022989"/>
    </source>
</evidence>
<evidence type="ECO:0000313" key="8">
    <source>
        <dbReference type="Proteomes" id="UP001179181"/>
    </source>
</evidence>
<feature type="transmembrane region" description="Helical" evidence="5">
    <location>
        <begin position="36"/>
        <end position="52"/>
    </location>
</feature>
<accession>A0ABX0UQ58</accession>
<comment type="caution">
    <text evidence="7">The sequence shown here is derived from an EMBL/GenBank/DDBJ whole genome shotgun (WGS) entry which is preliminary data.</text>
</comment>
<dbReference type="Proteomes" id="UP001179181">
    <property type="component" value="Unassembled WGS sequence"/>
</dbReference>
<dbReference type="InterPro" id="IPR007016">
    <property type="entry name" value="O-antigen_ligase-rel_domated"/>
</dbReference>
<feature type="transmembrane region" description="Helical" evidence="5">
    <location>
        <begin position="154"/>
        <end position="177"/>
    </location>
</feature>
<evidence type="ECO:0000256" key="4">
    <source>
        <dbReference type="ARBA" id="ARBA00023136"/>
    </source>
</evidence>
<dbReference type="PANTHER" id="PTHR37422:SF17">
    <property type="entry name" value="O-ANTIGEN LIGASE"/>
    <property type="match status" value="1"/>
</dbReference>
<feature type="transmembrane region" description="Helical" evidence="5">
    <location>
        <begin position="12"/>
        <end position="30"/>
    </location>
</feature>
<feature type="transmembrane region" description="Helical" evidence="5">
    <location>
        <begin position="230"/>
        <end position="249"/>
    </location>
</feature>
<keyword evidence="7" id="KW-0436">Ligase</keyword>
<dbReference type="EMBL" id="JAASQJ010000004">
    <property type="protein sequence ID" value="NIJ54972.1"/>
    <property type="molecule type" value="Genomic_DNA"/>
</dbReference>
<keyword evidence="4 5" id="KW-0472">Membrane</keyword>
<dbReference type="PANTHER" id="PTHR37422">
    <property type="entry name" value="TEICHURONIC ACID BIOSYNTHESIS PROTEIN TUAE"/>
    <property type="match status" value="1"/>
</dbReference>
<sequence length="450" mass="51679">MIQSPKKGNWYIENLFIYLLMGYLLIGKIYATLHIPFTPVYIGEIFLLIGLLKLRNKALDMRRFYFIIIFILIGLINLAINVSTYKLEAVRDFAMIYYSLFFIIGYYNISEKSLHKLRITLLNCIKYVVPSLLLIRIIKSLFQPTLNEFTYESVALFATKSGDIQVYLVLFMTLLISNSKSKIIKYKNFYYLMCGALLISTASLNRGGFVAFSFALLIGFRHFNFHQKISSFYILIFAVFIIFSGVEIADVRPDSRGRQISITQLRENIISLFSSDTNNAGRTQGTKKWRMEFWSTLIGEVTENPNTMWLGLGLGPNLLSQFEQFAVDDEDSERKTKHPHNYTINIFSRLGIIGLFGWLFVLFCFFRQAIPMLLFSKKRPTLAWSFTLLVIAGLINSNFDVYLENPMGAIIFWVSMGIASKCIKIESKVDLLAAAEKNRQSPKFPLIPSP</sequence>
<evidence type="ECO:0000259" key="6">
    <source>
        <dbReference type="Pfam" id="PF04932"/>
    </source>
</evidence>
<protein>
    <submittedName>
        <fullName evidence="7">O-antigen ligase</fullName>
    </submittedName>
</protein>
<organism evidence="7 8">
    <name type="scientific">Dyadobacter arcticus</name>
    <dbReference type="NCBI Taxonomy" id="1078754"/>
    <lineage>
        <taxon>Bacteria</taxon>
        <taxon>Pseudomonadati</taxon>
        <taxon>Bacteroidota</taxon>
        <taxon>Cytophagia</taxon>
        <taxon>Cytophagales</taxon>
        <taxon>Spirosomataceae</taxon>
        <taxon>Dyadobacter</taxon>
    </lineage>
</organism>
<feature type="transmembrane region" description="Helical" evidence="5">
    <location>
        <begin position="89"/>
        <end position="109"/>
    </location>
</feature>
<dbReference type="RefSeq" id="WP_167274097.1">
    <property type="nucleotide sequence ID" value="NZ_JAASQJ010000004.1"/>
</dbReference>
<dbReference type="Pfam" id="PF04932">
    <property type="entry name" value="Wzy_C"/>
    <property type="match status" value="1"/>
</dbReference>
<keyword evidence="3 5" id="KW-1133">Transmembrane helix</keyword>
<evidence type="ECO:0000256" key="5">
    <source>
        <dbReference type="SAM" id="Phobius"/>
    </source>
</evidence>
<feature type="transmembrane region" description="Helical" evidence="5">
    <location>
        <begin position="382"/>
        <end position="403"/>
    </location>
</feature>
<reference evidence="7 8" key="1">
    <citation type="submission" date="2020-03" db="EMBL/GenBank/DDBJ databases">
        <title>Genomic Encyclopedia of Type Strains, Phase IV (KMG-IV): sequencing the most valuable type-strain genomes for metagenomic binning, comparative biology and taxonomic classification.</title>
        <authorList>
            <person name="Goeker M."/>
        </authorList>
    </citation>
    <scope>NUCLEOTIDE SEQUENCE [LARGE SCALE GENOMIC DNA]</scope>
    <source>
        <strain evidence="7 8">DSM 102865</strain>
    </source>
</reference>